<evidence type="ECO:0000256" key="8">
    <source>
        <dbReference type="ARBA" id="ARBA00023235"/>
    </source>
</evidence>
<dbReference type="Gene3D" id="1.10.10.10">
    <property type="entry name" value="Winged helix-like DNA-binding domain superfamily/Winged helix DNA-binding domain"/>
    <property type="match status" value="1"/>
</dbReference>
<proteinExistence type="inferred from homology"/>
<keyword evidence="16" id="KW-1185">Reference proteome</keyword>
<dbReference type="PROSITE" id="PS51194">
    <property type="entry name" value="HELICASE_CTER"/>
    <property type="match status" value="1"/>
</dbReference>
<evidence type="ECO:0000256" key="10">
    <source>
        <dbReference type="ARBA" id="ARBA00034808"/>
    </source>
</evidence>
<dbReference type="GO" id="GO:0003677">
    <property type="term" value="F:DNA binding"/>
    <property type="evidence" value="ECO:0007669"/>
    <property type="project" value="UniProtKB-KW"/>
</dbReference>
<dbReference type="RefSeq" id="WP_120180512.1">
    <property type="nucleotide sequence ID" value="NZ_MBTA01000002.1"/>
</dbReference>
<keyword evidence="3" id="KW-0547">Nucleotide-binding</keyword>
<keyword evidence="5" id="KW-0347">Helicase</keyword>
<dbReference type="PANTHER" id="PTHR13710:SF105">
    <property type="entry name" value="ATP-DEPENDENT DNA HELICASE Q1"/>
    <property type="match status" value="1"/>
</dbReference>
<dbReference type="CDD" id="cd17920">
    <property type="entry name" value="DEXHc_RecQ"/>
    <property type="match status" value="1"/>
</dbReference>
<dbReference type="InterPro" id="IPR001650">
    <property type="entry name" value="Helicase_C-like"/>
</dbReference>
<evidence type="ECO:0000256" key="3">
    <source>
        <dbReference type="ARBA" id="ARBA00022741"/>
    </source>
</evidence>
<dbReference type="InterPro" id="IPR027417">
    <property type="entry name" value="P-loop_NTPase"/>
</dbReference>
<keyword evidence="7" id="KW-0238">DNA-binding</keyword>
<name>A0A419SAW6_9SPHI</name>
<sequence length="629" mass="71776">MATKAILKQFWGYDDFRPLQSEIINSVLSGADTLALLPTGGGKSICFQVPAMAKEGICIVISPLIALMKDQVENLRNRGINAIAIVSGMGKREIDIALDNCVYGDVKFLYLSPERLLSPLVRERVKYMKVNLLAVDEAHCISQWGYDFRPPYLHITDFRDLHPEVPVLALTASATARVQADIIEKLNFKKAAVFKKSFERKNLSYAVINQENKLQKLLDVCNGVKGSGILYVRTRKDTVELAKYLNQNKIAAQYYHAGLGLDERAAKQEAWLKDQVRVMVATNAFGMGIDKPNVRFVVHYELPESLEAYYQEAGRAGRDEQKAYAVLLYQKRDRLSFEKRFEQNFPPAADIKKIYHFICNYLQIPFEAGEDTTYEFNLADFCTQFNLDAITAISAIKFLEHDEYFALNENALMLSRLKFLIGGEDLYRFQVENFRFDSFIKSVLRSYGGAFDQFVNIKEADLANRNRMAKKTVVEVLEELDSLGVISYQAQTNQPLLTFLKARIPTENLMVNHKYLEERKQNYLHKMTAMLAFAEREICRNVQLLNYFDEENPKKCGVCDVCLAERRAQQQNLEQLMHDELIAFLKNGPADLKTLLSNIKHGGEKDKIALIRTLLDAGAIQKENLHYSL</sequence>
<dbReference type="NCBIfam" id="TIGR00614">
    <property type="entry name" value="recQ_fam"/>
    <property type="match status" value="1"/>
</dbReference>
<dbReference type="GO" id="GO:0006281">
    <property type="term" value="P:DNA repair"/>
    <property type="evidence" value="ECO:0007669"/>
    <property type="project" value="TreeGrafter"/>
</dbReference>
<evidence type="ECO:0000256" key="12">
    <source>
        <dbReference type="ARBA" id="ARBA00044550"/>
    </source>
</evidence>
<evidence type="ECO:0000256" key="2">
    <source>
        <dbReference type="ARBA" id="ARBA00022723"/>
    </source>
</evidence>
<dbReference type="GO" id="GO:0016787">
    <property type="term" value="F:hydrolase activity"/>
    <property type="evidence" value="ECO:0007669"/>
    <property type="project" value="UniProtKB-KW"/>
</dbReference>
<dbReference type="EC" id="5.6.2.4" evidence="10"/>
<dbReference type="GO" id="GO:0005524">
    <property type="term" value="F:ATP binding"/>
    <property type="evidence" value="ECO:0007669"/>
    <property type="project" value="UniProtKB-KW"/>
</dbReference>
<evidence type="ECO:0000313" key="16">
    <source>
        <dbReference type="Proteomes" id="UP000283433"/>
    </source>
</evidence>
<dbReference type="InterPro" id="IPR004589">
    <property type="entry name" value="DNA_helicase_ATP-dep_RecQ"/>
</dbReference>
<keyword evidence="6" id="KW-0067">ATP-binding</keyword>
<dbReference type="Pfam" id="PF00271">
    <property type="entry name" value="Helicase_C"/>
    <property type="match status" value="1"/>
</dbReference>
<organism evidence="15 16">
    <name type="scientific">Pelobium manganitolerans</name>
    <dbReference type="NCBI Taxonomy" id="1842495"/>
    <lineage>
        <taxon>Bacteria</taxon>
        <taxon>Pseudomonadati</taxon>
        <taxon>Bacteroidota</taxon>
        <taxon>Sphingobacteriia</taxon>
        <taxon>Sphingobacteriales</taxon>
        <taxon>Sphingobacteriaceae</taxon>
        <taxon>Pelobium</taxon>
    </lineage>
</organism>
<dbReference type="InterPro" id="IPR014001">
    <property type="entry name" value="Helicase_ATP-bd"/>
</dbReference>
<dbReference type="Pfam" id="PF16124">
    <property type="entry name" value="RecQ_Zn_bind"/>
    <property type="match status" value="1"/>
</dbReference>
<dbReference type="InterPro" id="IPR036388">
    <property type="entry name" value="WH-like_DNA-bd_sf"/>
</dbReference>
<evidence type="ECO:0000256" key="4">
    <source>
        <dbReference type="ARBA" id="ARBA00022801"/>
    </source>
</evidence>
<dbReference type="GO" id="GO:0043138">
    <property type="term" value="F:3'-5' DNA helicase activity"/>
    <property type="evidence" value="ECO:0007669"/>
    <property type="project" value="UniProtKB-EC"/>
</dbReference>
<evidence type="ECO:0000256" key="9">
    <source>
        <dbReference type="ARBA" id="ARBA00034617"/>
    </source>
</evidence>
<keyword evidence="4" id="KW-0378">Hydrolase</keyword>
<evidence type="ECO:0000256" key="7">
    <source>
        <dbReference type="ARBA" id="ARBA00023125"/>
    </source>
</evidence>
<dbReference type="FunFam" id="3.40.50.300:FF:001389">
    <property type="entry name" value="ATP-dependent DNA helicase RecQ"/>
    <property type="match status" value="1"/>
</dbReference>
<dbReference type="InterPro" id="IPR011545">
    <property type="entry name" value="DEAD/DEAH_box_helicase_dom"/>
</dbReference>
<dbReference type="Proteomes" id="UP000283433">
    <property type="component" value="Unassembled WGS sequence"/>
</dbReference>
<evidence type="ECO:0000256" key="5">
    <source>
        <dbReference type="ARBA" id="ARBA00022806"/>
    </source>
</evidence>
<comment type="catalytic activity">
    <reaction evidence="9">
        <text>Couples ATP hydrolysis with the unwinding of duplex DNA by translocating in the 3'-5' direction.</text>
        <dbReference type="EC" id="5.6.2.4"/>
    </reaction>
</comment>
<evidence type="ECO:0000259" key="14">
    <source>
        <dbReference type="PROSITE" id="PS51194"/>
    </source>
</evidence>
<dbReference type="EMBL" id="MBTA01000002">
    <property type="protein sequence ID" value="RKD19579.1"/>
    <property type="molecule type" value="Genomic_DNA"/>
</dbReference>
<evidence type="ECO:0000313" key="15">
    <source>
        <dbReference type="EMBL" id="RKD19579.1"/>
    </source>
</evidence>
<dbReference type="GO" id="GO:0046872">
    <property type="term" value="F:metal ion binding"/>
    <property type="evidence" value="ECO:0007669"/>
    <property type="project" value="UniProtKB-KW"/>
</dbReference>
<feature type="domain" description="Helicase C-terminal" evidence="14">
    <location>
        <begin position="213"/>
        <end position="362"/>
    </location>
</feature>
<dbReference type="Gene3D" id="3.40.50.300">
    <property type="entry name" value="P-loop containing nucleotide triphosphate hydrolases"/>
    <property type="match status" value="2"/>
</dbReference>
<dbReference type="GO" id="GO:0009378">
    <property type="term" value="F:four-way junction helicase activity"/>
    <property type="evidence" value="ECO:0007669"/>
    <property type="project" value="TreeGrafter"/>
</dbReference>
<comment type="caution">
    <text evidence="15">The sequence shown here is derived from an EMBL/GenBank/DDBJ whole genome shotgun (WGS) entry which is preliminary data.</text>
</comment>
<keyword evidence="8" id="KW-0413">Isomerase</keyword>
<dbReference type="SMART" id="SM00490">
    <property type="entry name" value="HELICc"/>
    <property type="match status" value="1"/>
</dbReference>
<comment type="similarity">
    <text evidence="1">Belongs to the helicase family. RecQ subfamily.</text>
</comment>
<dbReference type="PROSITE" id="PS51192">
    <property type="entry name" value="HELICASE_ATP_BIND_1"/>
    <property type="match status" value="1"/>
</dbReference>
<dbReference type="AlphaFoldDB" id="A0A419SAW6"/>
<evidence type="ECO:0000256" key="1">
    <source>
        <dbReference type="ARBA" id="ARBA00005446"/>
    </source>
</evidence>
<protein>
    <recommendedName>
        <fullName evidence="11">ATP-dependent DNA helicase RecQ</fullName>
        <ecNumber evidence="10">5.6.2.4</ecNumber>
    </recommendedName>
    <alternativeName>
        <fullName evidence="12">DNA 3'-5' helicase RecQ</fullName>
    </alternativeName>
</protein>
<dbReference type="Pfam" id="PF00270">
    <property type="entry name" value="DEAD"/>
    <property type="match status" value="1"/>
</dbReference>
<dbReference type="GO" id="GO:0043590">
    <property type="term" value="C:bacterial nucleoid"/>
    <property type="evidence" value="ECO:0007669"/>
    <property type="project" value="TreeGrafter"/>
</dbReference>
<evidence type="ECO:0000256" key="11">
    <source>
        <dbReference type="ARBA" id="ARBA00044535"/>
    </source>
</evidence>
<dbReference type="PANTHER" id="PTHR13710">
    <property type="entry name" value="DNA HELICASE RECQ FAMILY MEMBER"/>
    <property type="match status" value="1"/>
</dbReference>
<feature type="domain" description="Helicase ATP-binding" evidence="13">
    <location>
        <begin position="24"/>
        <end position="192"/>
    </location>
</feature>
<keyword evidence="2" id="KW-0479">Metal-binding</keyword>
<reference evidence="15 16" key="1">
    <citation type="submission" date="2016-07" db="EMBL/GenBank/DDBJ databases">
        <title>Genome of Pelobium manganitolerans.</title>
        <authorList>
            <person name="Wu S."/>
            <person name="Wang G."/>
        </authorList>
    </citation>
    <scope>NUCLEOTIDE SEQUENCE [LARGE SCALE GENOMIC DNA]</scope>
    <source>
        <strain evidence="15 16">YS-25</strain>
    </source>
</reference>
<gene>
    <name evidence="15" type="ORF">BCY91_13360</name>
</gene>
<dbReference type="InterPro" id="IPR032284">
    <property type="entry name" value="RecQ_Zn-bd"/>
</dbReference>
<dbReference type="GO" id="GO:0006310">
    <property type="term" value="P:DNA recombination"/>
    <property type="evidence" value="ECO:0007669"/>
    <property type="project" value="InterPro"/>
</dbReference>
<dbReference type="OrthoDB" id="9763310at2"/>
<dbReference type="SMART" id="SM00487">
    <property type="entry name" value="DEXDc"/>
    <property type="match status" value="1"/>
</dbReference>
<dbReference type="GO" id="GO:0030894">
    <property type="term" value="C:replisome"/>
    <property type="evidence" value="ECO:0007669"/>
    <property type="project" value="TreeGrafter"/>
</dbReference>
<dbReference type="CDD" id="cd18794">
    <property type="entry name" value="SF2_C_RecQ"/>
    <property type="match status" value="1"/>
</dbReference>
<accession>A0A419SAW6</accession>
<evidence type="ECO:0000259" key="13">
    <source>
        <dbReference type="PROSITE" id="PS51192"/>
    </source>
</evidence>
<dbReference type="SUPFAM" id="SSF52540">
    <property type="entry name" value="P-loop containing nucleoside triphosphate hydrolases"/>
    <property type="match status" value="1"/>
</dbReference>
<evidence type="ECO:0000256" key="6">
    <source>
        <dbReference type="ARBA" id="ARBA00022840"/>
    </source>
</evidence>
<dbReference type="GO" id="GO:0005737">
    <property type="term" value="C:cytoplasm"/>
    <property type="evidence" value="ECO:0007669"/>
    <property type="project" value="TreeGrafter"/>
</dbReference>